<evidence type="ECO:0000256" key="1">
    <source>
        <dbReference type="SAM" id="MobiDB-lite"/>
    </source>
</evidence>
<name>C4J0R8_MAIZE</name>
<dbReference type="EMBL" id="BT084415">
    <property type="protein sequence ID" value="ACR34768.1"/>
    <property type="molecule type" value="mRNA"/>
</dbReference>
<dbReference type="AlphaFoldDB" id="C4J0R8"/>
<reference evidence="2" key="1">
    <citation type="journal article" date="2009" name="PLoS Genet.">
        <title>Sequencing, mapping, and analysis of 27,455 maize full-length cDNAs.</title>
        <authorList>
            <person name="Soderlund C."/>
            <person name="Descour A."/>
            <person name="Kudrna D."/>
            <person name="Bomhoff M."/>
            <person name="Boyd L."/>
            <person name="Currie J."/>
            <person name="Angelova A."/>
            <person name="Collura K."/>
            <person name="Wissotski M."/>
            <person name="Ashley E."/>
            <person name="Morrow D."/>
            <person name="Fernandes J."/>
            <person name="Walbot V."/>
            <person name="Yu Y."/>
        </authorList>
    </citation>
    <scope>NUCLEOTIDE SEQUENCE</scope>
    <source>
        <strain evidence="2">B73</strain>
    </source>
</reference>
<reference evidence="2" key="2">
    <citation type="submission" date="2012-06" db="EMBL/GenBank/DDBJ databases">
        <authorList>
            <person name="Yu Y."/>
            <person name="Currie J."/>
            <person name="Lomeli R."/>
            <person name="Angelova A."/>
            <person name="Collura K."/>
            <person name="Wissotski M."/>
            <person name="Campos D."/>
            <person name="Kudrna D."/>
            <person name="Golser W."/>
            <person name="Ashely E."/>
            <person name="Descour A."/>
            <person name="Fernandes J."/>
            <person name="Soderlund C."/>
            <person name="Walbot V."/>
        </authorList>
    </citation>
    <scope>NUCLEOTIDE SEQUENCE</scope>
    <source>
        <strain evidence="2">B73</strain>
    </source>
</reference>
<feature type="compositionally biased region" description="Polar residues" evidence="1">
    <location>
        <begin position="161"/>
        <end position="181"/>
    </location>
</feature>
<feature type="compositionally biased region" description="Pro residues" evidence="1">
    <location>
        <begin position="135"/>
        <end position="150"/>
    </location>
</feature>
<proteinExistence type="evidence at transcript level"/>
<sequence length="197" mass="21102">MPGRSSGHHCRRMRRRGFQLRCGSLGRGEEGPRAVLAPTCPRQSAVKSAIPVHANTASFSCMRGLRCGWLVAAASIRRLRPSVPGRLPACWLGPMPQGAGSPAAADSETRRVLCAHSQSRGAVSSQTAAASKPQQQPPPPRPPRQPPSPPSRSRARPPSPGETQVTHISSTNTGRRWNNDSMGDRNQRRDASVAARS</sequence>
<feature type="compositionally biased region" description="Basic and acidic residues" evidence="1">
    <location>
        <begin position="182"/>
        <end position="191"/>
    </location>
</feature>
<evidence type="ECO:0000313" key="2">
    <source>
        <dbReference type="EMBL" id="ACR34768.1"/>
    </source>
</evidence>
<protein>
    <submittedName>
        <fullName evidence="2">Uncharacterized protein</fullName>
    </submittedName>
</protein>
<feature type="compositionally biased region" description="Low complexity" evidence="1">
    <location>
        <begin position="124"/>
        <end position="134"/>
    </location>
</feature>
<accession>C4J0R8</accession>
<organism evidence="2">
    <name type="scientific">Zea mays</name>
    <name type="common">Maize</name>
    <dbReference type="NCBI Taxonomy" id="4577"/>
    <lineage>
        <taxon>Eukaryota</taxon>
        <taxon>Viridiplantae</taxon>
        <taxon>Streptophyta</taxon>
        <taxon>Embryophyta</taxon>
        <taxon>Tracheophyta</taxon>
        <taxon>Spermatophyta</taxon>
        <taxon>Magnoliopsida</taxon>
        <taxon>Liliopsida</taxon>
        <taxon>Poales</taxon>
        <taxon>Poaceae</taxon>
        <taxon>PACMAD clade</taxon>
        <taxon>Panicoideae</taxon>
        <taxon>Andropogonodae</taxon>
        <taxon>Andropogoneae</taxon>
        <taxon>Tripsacinae</taxon>
        <taxon>Zea</taxon>
    </lineage>
</organism>
<feature type="region of interest" description="Disordered" evidence="1">
    <location>
        <begin position="116"/>
        <end position="197"/>
    </location>
</feature>